<evidence type="ECO:0000313" key="1">
    <source>
        <dbReference type="EMBL" id="QDV30232.1"/>
    </source>
</evidence>
<dbReference type="Gene3D" id="3.40.720.10">
    <property type="entry name" value="Alkaline Phosphatase, subunit A"/>
    <property type="match status" value="1"/>
</dbReference>
<keyword evidence="2" id="KW-1185">Reference proteome</keyword>
<proteinExistence type="predicted"/>
<dbReference type="SUPFAM" id="SSF53649">
    <property type="entry name" value="Alkaline phosphatase-like"/>
    <property type="match status" value="1"/>
</dbReference>
<evidence type="ECO:0000313" key="2">
    <source>
        <dbReference type="Proteomes" id="UP000315349"/>
    </source>
</evidence>
<sequence length="79" mass="8315">MWAPGRSPADTVCDSLASTIDLLPMIAALTNKPLPDDRSIDGVDISSLLFGGAKSPREEFLYFNNGGLLEGSLSEIGSC</sequence>
<name>A0A518GNL8_9PLAN</name>
<gene>
    <name evidence="1" type="ORF">Spb1_21600</name>
</gene>
<dbReference type="EMBL" id="CP036299">
    <property type="protein sequence ID" value="QDV30232.1"/>
    <property type="molecule type" value="Genomic_DNA"/>
</dbReference>
<organism evidence="1 2">
    <name type="scientific">Planctopirus ephydatiae</name>
    <dbReference type="NCBI Taxonomy" id="2528019"/>
    <lineage>
        <taxon>Bacteria</taxon>
        <taxon>Pseudomonadati</taxon>
        <taxon>Planctomycetota</taxon>
        <taxon>Planctomycetia</taxon>
        <taxon>Planctomycetales</taxon>
        <taxon>Planctomycetaceae</taxon>
        <taxon>Planctopirus</taxon>
    </lineage>
</organism>
<protein>
    <submittedName>
        <fullName evidence="1">Uncharacterized protein</fullName>
    </submittedName>
</protein>
<dbReference type="AlphaFoldDB" id="A0A518GNL8"/>
<dbReference type="KEGG" id="peh:Spb1_21600"/>
<reference evidence="1 2" key="1">
    <citation type="submission" date="2019-02" db="EMBL/GenBank/DDBJ databases">
        <title>Deep-cultivation of Planctomycetes and their phenomic and genomic characterization uncovers novel biology.</title>
        <authorList>
            <person name="Wiegand S."/>
            <person name="Jogler M."/>
            <person name="Boedeker C."/>
            <person name="Pinto D."/>
            <person name="Vollmers J."/>
            <person name="Rivas-Marin E."/>
            <person name="Kohn T."/>
            <person name="Peeters S.H."/>
            <person name="Heuer A."/>
            <person name="Rast P."/>
            <person name="Oberbeckmann S."/>
            <person name="Bunk B."/>
            <person name="Jeske O."/>
            <person name="Meyerdierks A."/>
            <person name="Storesund J.E."/>
            <person name="Kallscheuer N."/>
            <person name="Luecker S."/>
            <person name="Lage O.M."/>
            <person name="Pohl T."/>
            <person name="Merkel B.J."/>
            <person name="Hornburger P."/>
            <person name="Mueller R.-W."/>
            <person name="Bruemmer F."/>
            <person name="Labrenz M."/>
            <person name="Spormann A.M."/>
            <person name="Op den Camp H."/>
            <person name="Overmann J."/>
            <person name="Amann R."/>
            <person name="Jetten M.S.M."/>
            <person name="Mascher T."/>
            <person name="Medema M.H."/>
            <person name="Devos D.P."/>
            <person name="Kaster A.-K."/>
            <person name="Ovreas L."/>
            <person name="Rohde M."/>
            <person name="Galperin M.Y."/>
            <person name="Jogler C."/>
        </authorList>
    </citation>
    <scope>NUCLEOTIDE SEQUENCE [LARGE SCALE GENOMIC DNA]</scope>
    <source>
        <strain evidence="1 2">Spb1</strain>
    </source>
</reference>
<accession>A0A518GNL8</accession>
<dbReference type="Proteomes" id="UP000315349">
    <property type="component" value="Chromosome"/>
</dbReference>
<dbReference type="InterPro" id="IPR017850">
    <property type="entry name" value="Alkaline_phosphatase_core_sf"/>
</dbReference>